<reference evidence="1 2" key="1">
    <citation type="journal article" date="2019" name="Sci. Rep.">
        <title>Orb-weaving spider Araneus ventricosus genome elucidates the spidroin gene catalogue.</title>
        <authorList>
            <person name="Kono N."/>
            <person name="Nakamura H."/>
            <person name="Ohtoshi R."/>
            <person name="Moran D.A.P."/>
            <person name="Shinohara A."/>
            <person name="Yoshida Y."/>
            <person name="Fujiwara M."/>
            <person name="Mori M."/>
            <person name="Tomita M."/>
            <person name="Arakawa K."/>
        </authorList>
    </citation>
    <scope>NUCLEOTIDE SEQUENCE [LARGE SCALE GENOMIC DNA]</scope>
</reference>
<dbReference type="Proteomes" id="UP000499080">
    <property type="component" value="Unassembled WGS sequence"/>
</dbReference>
<dbReference type="EMBL" id="BGPR01000037">
    <property type="protein sequence ID" value="GBL84406.1"/>
    <property type="molecule type" value="Genomic_DNA"/>
</dbReference>
<name>A0A4Y2AZE6_ARAVE</name>
<comment type="caution">
    <text evidence="1">The sequence shown here is derived from an EMBL/GenBank/DDBJ whole genome shotgun (WGS) entry which is preliminary data.</text>
</comment>
<protein>
    <submittedName>
        <fullName evidence="1">Uncharacterized protein</fullName>
    </submittedName>
</protein>
<dbReference type="AlphaFoldDB" id="A0A4Y2AZE6"/>
<accession>A0A4Y2AZE6</accession>
<proteinExistence type="predicted"/>
<organism evidence="1 2">
    <name type="scientific">Araneus ventricosus</name>
    <name type="common">Orbweaver spider</name>
    <name type="synonym">Epeira ventricosa</name>
    <dbReference type="NCBI Taxonomy" id="182803"/>
    <lineage>
        <taxon>Eukaryota</taxon>
        <taxon>Metazoa</taxon>
        <taxon>Ecdysozoa</taxon>
        <taxon>Arthropoda</taxon>
        <taxon>Chelicerata</taxon>
        <taxon>Arachnida</taxon>
        <taxon>Araneae</taxon>
        <taxon>Araneomorphae</taxon>
        <taxon>Entelegynae</taxon>
        <taxon>Araneoidea</taxon>
        <taxon>Araneidae</taxon>
        <taxon>Araneus</taxon>
    </lineage>
</organism>
<gene>
    <name evidence="1" type="ORF">AVEN_117172_1</name>
</gene>
<evidence type="ECO:0000313" key="2">
    <source>
        <dbReference type="Proteomes" id="UP000499080"/>
    </source>
</evidence>
<evidence type="ECO:0000313" key="1">
    <source>
        <dbReference type="EMBL" id="GBL84406.1"/>
    </source>
</evidence>
<sequence>MTDKEIVPNINAEIYDEENEELDQQEPEKVTVKEAEKAVELLQSFLESIENNGTKSFGASATLEKKLRKRPTFLGTEGGEISLCYTSSFWDGPRHFEPLSYAEDETCVGTFFPKFQREDI</sequence>
<keyword evidence="2" id="KW-1185">Reference proteome</keyword>